<name>A0A330GM57_9HYPH</name>
<gene>
    <name evidence="1" type="ORF">DPM35_27325</name>
</gene>
<proteinExistence type="predicted"/>
<protein>
    <recommendedName>
        <fullName evidence="3">Glycosyltransferase 2-like domain-containing protein</fullName>
    </recommendedName>
</protein>
<sequence>MLMTNILVAIACYGGNMKVQCAVSLVALCSNFAARGVLFEIRYRDSADVAANRNHLASIALSQPERTHLLFIDSDMEFRPQTVFRMLQLDRPIIGCVYPKRRPASSSLEDFVVNVGEQTRLHVLNGICQVAGVGMGLTLVHRTVLEQMVGTGELRQWRPDRSGPPHYGFFDPIATKTNYTSEDLSFCNRWTELCNGEICALVDEEIGHVGEFTYKARLLDHVGGMRGGSNQKPLP</sequence>
<dbReference type="EMBL" id="QMBQ01000010">
    <property type="protein sequence ID" value="RAZ72512.1"/>
    <property type="molecule type" value="Genomic_DNA"/>
</dbReference>
<reference evidence="2" key="1">
    <citation type="submission" date="2018-06" db="EMBL/GenBank/DDBJ databases">
        <authorList>
            <person name="Helene L.C."/>
            <person name="Dall'Agnol R."/>
            <person name="Delamuta J.R."/>
            <person name="Hungria M."/>
        </authorList>
    </citation>
    <scope>NUCLEOTIDE SEQUENCE [LARGE SCALE GENOMIC DNA]</scope>
    <source>
        <strain evidence="2">CNPSo 3140</strain>
    </source>
</reference>
<organism evidence="1 2">
    <name type="scientific">Mesorhizobium atlanticum</name>
    <dbReference type="NCBI Taxonomy" id="2233532"/>
    <lineage>
        <taxon>Bacteria</taxon>
        <taxon>Pseudomonadati</taxon>
        <taxon>Pseudomonadota</taxon>
        <taxon>Alphaproteobacteria</taxon>
        <taxon>Hyphomicrobiales</taxon>
        <taxon>Phyllobacteriaceae</taxon>
        <taxon>Mesorhizobium</taxon>
    </lineage>
</organism>
<evidence type="ECO:0000313" key="1">
    <source>
        <dbReference type="EMBL" id="RAZ72512.1"/>
    </source>
</evidence>
<evidence type="ECO:0008006" key="3">
    <source>
        <dbReference type="Google" id="ProtNLM"/>
    </source>
</evidence>
<comment type="caution">
    <text evidence="1">The sequence shown here is derived from an EMBL/GenBank/DDBJ whole genome shotgun (WGS) entry which is preliminary data.</text>
</comment>
<reference evidence="1 2" key="2">
    <citation type="submission" date="2018-07" db="EMBL/GenBank/DDBJ databases">
        <title>Diversity of Mesorhizobium strains in Brazil.</title>
        <authorList>
            <person name="Helene L.C.F."/>
            <person name="Dall'Agnol R."/>
            <person name="Delamuta J.R.M."/>
            <person name="Hungria M."/>
        </authorList>
    </citation>
    <scope>NUCLEOTIDE SEQUENCE [LARGE SCALE GENOMIC DNA]</scope>
    <source>
        <strain evidence="1 2">CNPSo 3140</strain>
    </source>
</reference>
<dbReference type="InterPro" id="IPR029044">
    <property type="entry name" value="Nucleotide-diphossugar_trans"/>
</dbReference>
<dbReference type="SUPFAM" id="SSF53448">
    <property type="entry name" value="Nucleotide-diphospho-sugar transferases"/>
    <property type="match status" value="1"/>
</dbReference>
<dbReference type="Gene3D" id="3.90.550.40">
    <property type="match status" value="1"/>
</dbReference>
<keyword evidence="2" id="KW-1185">Reference proteome</keyword>
<accession>A0A330GM57</accession>
<evidence type="ECO:0000313" key="2">
    <source>
        <dbReference type="Proteomes" id="UP000251956"/>
    </source>
</evidence>
<dbReference type="Proteomes" id="UP000251956">
    <property type="component" value="Unassembled WGS sequence"/>
</dbReference>
<dbReference type="AlphaFoldDB" id="A0A330GM57"/>